<gene>
    <name evidence="1" type="ORF">GGQ61_000179</name>
</gene>
<dbReference type="RefSeq" id="WP_183769492.1">
    <property type="nucleotide sequence ID" value="NZ_JACIDK010000001.1"/>
</dbReference>
<dbReference type="AlphaFoldDB" id="A0A839ZW97"/>
<proteinExistence type="predicted"/>
<reference evidence="1 2" key="1">
    <citation type="submission" date="2020-08" db="EMBL/GenBank/DDBJ databases">
        <title>Genomic Encyclopedia of Type Strains, Phase IV (KMG-IV): sequencing the most valuable type-strain genomes for metagenomic binning, comparative biology and taxonomic classification.</title>
        <authorList>
            <person name="Goeker M."/>
        </authorList>
    </citation>
    <scope>NUCLEOTIDE SEQUENCE [LARGE SCALE GENOMIC DNA]</scope>
    <source>
        <strain evidence="1 2">DSM 21793</strain>
    </source>
</reference>
<sequence>MRQFPAPWSIEDNGSSWCVSDASGFRMVWFCYGGGVVIGTNPDRLTRDEARRLALGYAKLPELMAKAG</sequence>
<evidence type="ECO:0000313" key="2">
    <source>
        <dbReference type="Proteomes" id="UP000530564"/>
    </source>
</evidence>
<accession>A0A839ZW97</accession>
<name>A0A839ZW97_9CAUL</name>
<dbReference type="Proteomes" id="UP000530564">
    <property type="component" value="Unassembled WGS sequence"/>
</dbReference>
<comment type="caution">
    <text evidence="1">The sequence shown here is derived from an EMBL/GenBank/DDBJ whole genome shotgun (WGS) entry which is preliminary data.</text>
</comment>
<evidence type="ECO:0000313" key="1">
    <source>
        <dbReference type="EMBL" id="MBB3889482.1"/>
    </source>
</evidence>
<organism evidence="1 2">
    <name type="scientific">Phenylobacterium haematophilum</name>
    <dbReference type="NCBI Taxonomy" id="98513"/>
    <lineage>
        <taxon>Bacteria</taxon>
        <taxon>Pseudomonadati</taxon>
        <taxon>Pseudomonadota</taxon>
        <taxon>Alphaproteobacteria</taxon>
        <taxon>Caulobacterales</taxon>
        <taxon>Caulobacteraceae</taxon>
        <taxon>Phenylobacterium</taxon>
    </lineage>
</organism>
<keyword evidence="2" id="KW-1185">Reference proteome</keyword>
<protein>
    <submittedName>
        <fullName evidence="1">Uncharacterized protein</fullName>
    </submittedName>
</protein>
<dbReference type="EMBL" id="JACIDK010000001">
    <property type="protein sequence ID" value="MBB3889482.1"/>
    <property type="molecule type" value="Genomic_DNA"/>
</dbReference>